<feature type="non-terminal residue" evidence="1">
    <location>
        <position position="603"/>
    </location>
</feature>
<name>A0A1A8WGU1_PLAMA</name>
<protein>
    <submittedName>
        <fullName evidence="1">Uncharacterized protein</fullName>
    </submittedName>
</protein>
<dbReference type="VEuPathDB" id="PlasmoDB:PmUG01_14063200"/>
<sequence>MSEQGKIKRRTFYSSVVINSFDFKNNQQLLLTKVEVVKNKSQLINNCSNFLKNFENFSVICCSCNDPKNKVQLKKSLWFSSIGLEIKDFLDYCYKDNAELKKDKVKVFEEIVKLQCPVILRDKNTILVEGEIAPKKVVNSAKRIRHFFNISETCRSCYQKNKCKRFLQKYSGEPDFSDFTRLMTGYYNICKIYIKRKDEDREELIPIVEKVNHFHFVLFHMYNYLLKHKHFNYSNVEEGSRTAILKYLKEKRKNTLLIKNQFIQEKLLNIPKEYSDIMIPTAKAKMKKRQKNIFERVQKFKHTKKKVILYHIMSNIYQNDNNIHHSDNPCANEMDEGTDVLNDTYDDMHNTLTEIKSSCENSPMLRFHYISKKGEDNSYDTILNYNSLYNKYTELLEKRVYVNLDDQEINEDIIKSEKVLFKIPQEIGGYTFINYIEQEPNNYIFPLNENLYKGIQVYKKEEINLGTFWNNIEKEPLRIKKINFFNPFNIKHNLELLKGRQVKTNDSKHNCEQDEDLSSFQEYIYNRSEAEKIDKKINRRSRINSLMKLESPSSSYGQHGQENDDSEDARFEYFKQLRDRSPNFDEHVEIKEEFNSIYNDTYH</sequence>
<proteinExistence type="predicted"/>
<dbReference type="Proteomes" id="UP000078597">
    <property type="component" value="Unassembled WGS sequence"/>
</dbReference>
<dbReference type="EMBL" id="FLQW01001695">
    <property type="protein sequence ID" value="SBS91030.1"/>
    <property type="molecule type" value="Genomic_DNA"/>
</dbReference>
<gene>
    <name evidence="1" type="ORF">PMALA_031660</name>
</gene>
<reference evidence="2" key="1">
    <citation type="submission" date="2016-05" db="EMBL/GenBank/DDBJ databases">
        <authorList>
            <person name="Naeem Raeece"/>
        </authorList>
    </citation>
    <scope>NUCLEOTIDE SEQUENCE [LARGE SCALE GENOMIC DNA]</scope>
</reference>
<evidence type="ECO:0000313" key="1">
    <source>
        <dbReference type="EMBL" id="SBS91030.1"/>
    </source>
</evidence>
<dbReference type="AlphaFoldDB" id="A0A1A8WGU1"/>
<organism evidence="1 2">
    <name type="scientific">Plasmodium malariae</name>
    <dbReference type="NCBI Taxonomy" id="5858"/>
    <lineage>
        <taxon>Eukaryota</taxon>
        <taxon>Sar</taxon>
        <taxon>Alveolata</taxon>
        <taxon>Apicomplexa</taxon>
        <taxon>Aconoidasida</taxon>
        <taxon>Haemosporida</taxon>
        <taxon>Plasmodiidae</taxon>
        <taxon>Plasmodium</taxon>
        <taxon>Plasmodium (Plasmodium)</taxon>
    </lineage>
</organism>
<evidence type="ECO:0000313" key="2">
    <source>
        <dbReference type="Proteomes" id="UP000078597"/>
    </source>
</evidence>
<accession>A0A1A8WGU1</accession>